<dbReference type="EMBL" id="NMUH01000769">
    <property type="protein sequence ID" value="MQL84546.1"/>
    <property type="molecule type" value="Genomic_DNA"/>
</dbReference>
<comment type="caution">
    <text evidence="2">The sequence shown here is derived from an EMBL/GenBank/DDBJ whole genome shotgun (WGS) entry which is preliminary data.</text>
</comment>
<gene>
    <name evidence="2" type="ORF">Taro_017057</name>
</gene>
<proteinExistence type="predicted"/>
<name>A0A843UQF1_COLES</name>
<feature type="compositionally biased region" description="Pro residues" evidence="1">
    <location>
        <begin position="92"/>
        <end position="101"/>
    </location>
</feature>
<protein>
    <submittedName>
        <fullName evidence="2">Uncharacterized protein</fullName>
    </submittedName>
</protein>
<dbReference type="OrthoDB" id="1915989at2759"/>
<dbReference type="PANTHER" id="PTHR35696">
    <property type="entry name" value="ELECTRON CARRIER/IRON ION-BINDING PROTEIN"/>
    <property type="match status" value="1"/>
</dbReference>
<evidence type="ECO:0000313" key="3">
    <source>
        <dbReference type="Proteomes" id="UP000652761"/>
    </source>
</evidence>
<reference evidence="2" key="1">
    <citation type="submission" date="2017-07" db="EMBL/GenBank/DDBJ databases">
        <title>Taro Niue Genome Assembly and Annotation.</title>
        <authorList>
            <person name="Atibalentja N."/>
            <person name="Keating K."/>
            <person name="Fields C.J."/>
        </authorList>
    </citation>
    <scope>NUCLEOTIDE SEQUENCE</scope>
    <source>
        <strain evidence="2">Niue_2</strain>
        <tissue evidence="2">Leaf</tissue>
    </source>
</reference>
<organism evidence="2 3">
    <name type="scientific">Colocasia esculenta</name>
    <name type="common">Wild taro</name>
    <name type="synonym">Arum esculentum</name>
    <dbReference type="NCBI Taxonomy" id="4460"/>
    <lineage>
        <taxon>Eukaryota</taxon>
        <taxon>Viridiplantae</taxon>
        <taxon>Streptophyta</taxon>
        <taxon>Embryophyta</taxon>
        <taxon>Tracheophyta</taxon>
        <taxon>Spermatophyta</taxon>
        <taxon>Magnoliopsida</taxon>
        <taxon>Liliopsida</taxon>
        <taxon>Araceae</taxon>
        <taxon>Aroideae</taxon>
        <taxon>Colocasieae</taxon>
        <taxon>Colocasia</taxon>
    </lineage>
</organism>
<keyword evidence="3" id="KW-1185">Reference proteome</keyword>
<feature type="region of interest" description="Disordered" evidence="1">
    <location>
        <begin position="92"/>
        <end position="112"/>
    </location>
</feature>
<dbReference type="PANTHER" id="PTHR35696:SF1">
    <property type="entry name" value="ELECTRON CARRIER_IRON ION-BINDING PROTEIN"/>
    <property type="match status" value="1"/>
</dbReference>
<evidence type="ECO:0000256" key="1">
    <source>
        <dbReference type="SAM" id="MobiDB-lite"/>
    </source>
</evidence>
<dbReference type="Proteomes" id="UP000652761">
    <property type="component" value="Unassembled WGS sequence"/>
</dbReference>
<dbReference type="AlphaFoldDB" id="A0A843UQF1"/>
<sequence>IALVKQAEFDQIGLLPVLATDCLSFTLSLATAVDSLFGSTSQNCSYANAMFHLNSIFCVDAHFSHARAAVQKLKTLVTFMVFLKINGTLPDKPPPATPLPEQPTNDTPSSLSGAAMRLSSLRQLSSTFINSLRTRKPLSRKDAENINKWRFAKLKEHREGNIEVENEAFDRYMQNVHLLEETFSVNSLTDNMPTPEACSSEDDFSGLVTGIKIRLKSNPERVKNFRERTLGIVDEGLEKLKDLEFHDDMVSQADELDNFEDFKRKKKILKSRFDRTAAVDDLVANLIKARSEDDLKSCLERKYHLFNQDECLASCKSHHRTADVMTAKDSPDSLVAAFSYSLPKLFTTVQIGEDSMSNIDEEFCSLEQIPEL</sequence>
<feature type="non-terminal residue" evidence="2">
    <location>
        <position position="1"/>
    </location>
</feature>
<accession>A0A843UQF1</accession>
<evidence type="ECO:0000313" key="2">
    <source>
        <dbReference type="EMBL" id="MQL84546.1"/>
    </source>
</evidence>